<protein>
    <submittedName>
        <fullName evidence="1">Uncharacterized protein</fullName>
    </submittedName>
</protein>
<dbReference type="EMBL" id="JBHSBI010000017">
    <property type="protein sequence ID" value="MFC4011730.1"/>
    <property type="molecule type" value="Genomic_DNA"/>
</dbReference>
<dbReference type="RefSeq" id="WP_379531668.1">
    <property type="nucleotide sequence ID" value="NZ_JBHSBI010000017.1"/>
</dbReference>
<reference evidence="2" key="1">
    <citation type="journal article" date="2019" name="Int. J. Syst. Evol. Microbiol.">
        <title>The Global Catalogue of Microorganisms (GCM) 10K type strain sequencing project: providing services to taxonomists for standard genome sequencing and annotation.</title>
        <authorList>
            <consortium name="The Broad Institute Genomics Platform"/>
            <consortium name="The Broad Institute Genome Sequencing Center for Infectious Disease"/>
            <person name="Wu L."/>
            <person name="Ma J."/>
        </authorList>
    </citation>
    <scope>NUCLEOTIDE SEQUENCE [LARGE SCALE GENOMIC DNA]</scope>
    <source>
        <strain evidence="2">TBRC 1276</strain>
    </source>
</reference>
<gene>
    <name evidence="1" type="ORF">ACFOY2_31180</name>
</gene>
<accession>A0ABV8GFE4</accession>
<proteinExistence type="predicted"/>
<dbReference type="Proteomes" id="UP001595851">
    <property type="component" value="Unassembled WGS sequence"/>
</dbReference>
<sequence length="132" mass="15019">MTGYTPLTDDPGYVEARRDRFGPFVEVRWGQNRIVVRENGWSVFHSEIRFGGYQPAKVDGKRGWVRFEIDEGYAGTLPPVGWKPKALEVPELVWQRFVDAGGRGVFADLGYCYWAGRPPRKPPDTQSMADPE</sequence>
<name>A0ABV8GFE4_9ACTN</name>
<keyword evidence="2" id="KW-1185">Reference proteome</keyword>
<comment type="caution">
    <text evidence="1">The sequence shown here is derived from an EMBL/GenBank/DDBJ whole genome shotgun (WGS) entry which is preliminary data.</text>
</comment>
<organism evidence="1 2">
    <name type="scientific">Nonomuraea purpurea</name>
    <dbReference type="NCBI Taxonomy" id="1849276"/>
    <lineage>
        <taxon>Bacteria</taxon>
        <taxon>Bacillati</taxon>
        <taxon>Actinomycetota</taxon>
        <taxon>Actinomycetes</taxon>
        <taxon>Streptosporangiales</taxon>
        <taxon>Streptosporangiaceae</taxon>
        <taxon>Nonomuraea</taxon>
    </lineage>
</organism>
<evidence type="ECO:0000313" key="2">
    <source>
        <dbReference type="Proteomes" id="UP001595851"/>
    </source>
</evidence>
<evidence type="ECO:0000313" key="1">
    <source>
        <dbReference type="EMBL" id="MFC4011730.1"/>
    </source>
</evidence>